<dbReference type="OrthoDB" id="9789562at2"/>
<feature type="domain" description="Protein CR006 P-loop" evidence="2">
    <location>
        <begin position="260"/>
        <end position="625"/>
    </location>
</feature>
<sequence length="768" mass="85751">MLEKIIDIQKVGRFEKLKVPSSLRFSKITLIFGENGWGKSTIADILRSFGRSQPEIIRGRETLATGGAQKVILLFMGSKKATFEGSTWAGGMPPPITVFDQTFINENVYSGEIVSHDHLKRQYGLVVGEEGVAILRAIQGTEKAEKETRDELKDQERFIQTLTAGIGLQRMSASDFAALERLEDAETVIESKEIKLKRATERKQIQNAILPELLPIPTSSGDLKFTLARSVEGVSAEARERLQAHIAAHPKVEGDPTVSQETWLEAGLAFSTEEACPFCGQELRDRSLIDLYDSYFSAAFKSLAEDVKKRRQTFARYEGGDFRKAVGTTIRANTAAIENLTNLTKEVFLGRMESEALIVKLEEVARSLDGAFQAKQEDLVSVLDPTPYADAFRAWDTARESIETYNRAVQDYRDKIEAIRRAQEGANIETLTQALAILKARVKRHEADTQATVTTYTELLATQARLKKQKEKQRGELKDYSARVTARLGSTINAYLKRLGAGFTIKYDPPNFKGQEPAAAYALMINETPVSPRADDVATPSFRNTLSTGDKSVLALALFLATVDADPRLAEMIVVLDDPFTSMDDFRRRFTANEINKLTTKAAQVIVLSHEKGFLRLLWERIDRSQMTTCAIQTGAPGMASLAVFDVEQATRPREDSERDKVLQFLDVTEGDPEHIRPLLRTVLENFYRKGDPDLFAPNELLAGIIDKLKKAAPDYRYKAAVDDLEDINFYTRESHHAPISGSVTEATSVEELKTYCERVRDLTRGSV</sequence>
<dbReference type="GO" id="GO:0006302">
    <property type="term" value="P:double-strand break repair"/>
    <property type="evidence" value="ECO:0007669"/>
    <property type="project" value="TreeGrafter"/>
</dbReference>
<dbReference type="EMBL" id="FNOM01000029">
    <property type="protein sequence ID" value="SDX84328.1"/>
    <property type="molecule type" value="Genomic_DNA"/>
</dbReference>
<dbReference type="AlphaFoldDB" id="A0A1H3F1X9"/>
<evidence type="ECO:0000313" key="3">
    <source>
        <dbReference type="EMBL" id="SDX84328.1"/>
    </source>
</evidence>
<gene>
    <name evidence="3" type="ORF">SAMN04488238_1298</name>
</gene>
<dbReference type="Gene3D" id="3.40.50.300">
    <property type="entry name" value="P-loop containing nucleotide triphosphate hydrolases"/>
    <property type="match status" value="1"/>
</dbReference>
<evidence type="ECO:0000313" key="4">
    <source>
        <dbReference type="Proteomes" id="UP000198539"/>
    </source>
</evidence>
<dbReference type="RefSeq" id="WP_092892600.1">
    <property type="nucleotide sequence ID" value="NZ_FNOM01000029.1"/>
</dbReference>
<evidence type="ECO:0000259" key="2">
    <source>
        <dbReference type="Pfam" id="PF13166"/>
    </source>
</evidence>
<dbReference type="Pfam" id="PF13166">
    <property type="entry name" value="AAA_13"/>
    <property type="match status" value="2"/>
</dbReference>
<organism evidence="3 4">
    <name type="scientific">Roseicitreum antarcticum</name>
    <dbReference type="NCBI Taxonomy" id="564137"/>
    <lineage>
        <taxon>Bacteria</taxon>
        <taxon>Pseudomonadati</taxon>
        <taxon>Pseudomonadota</taxon>
        <taxon>Alphaproteobacteria</taxon>
        <taxon>Rhodobacterales</taxon>
        <taxon>Paracoccaceae</taxon>
        <taxon>Roseicitreum</taxon>
    </lineage>
</organism>
<dbReference type="PANTHER" id="PTHR32182">
    <property type="entry name" value="DNA REPLICATION AND REPAIR PROTEIN RECF"/>
    <property type="match status" value="1"/>
</dbReference>
<protein>
    <submittedName>
        <fullName evidence="3">Wobble nucleotide-excising tRNase</fullName>
    </submittedName>
</protein>
<dbReference type="PANTHER" id="PTHR32182:SF22">
    <property type="entry name" value="ATP-DEPENDENT ENDONUCLEASE, OLD FAMILY-RELATED"/>
    <property type="match status" value="1"/>
</dbReference>
<name>A0A1H3F1X9_9RHOB</name>
<dbReference type="Proteomes" id="UP000198539">
    <property type="component" value="Unassembled WGS sequence"/>
</dbReference>
<feature type="domain" description="Protein CR006 P-loop" evidence="2">
    <location>
        <begin position="22"/>
        <end position="174"/>
    </location>
</feature>
<evidence type="ECO:0000256" key="1">
    <source>
        <dbReference type="SAM" id="Coils"/>
    </source>
</evidence>
<dbReference type="InterPro" id="IPR027417">
    <property type="entry name" value="P-loop_NTPase"/>
</dbReference>
<dbReference type="InterPro" id="IPR026866">
    <property type="entry name" value="CR006_AAA"/>
</dbReference>
<reference evidence="3 4" key="1">
    <citation type="submission" date="2016-10" db="EMBL/GenBank/DDBJ databases">
        <authorList>
            <person name="de Groot N.N."/>
        </authorList>
    </citation>
    <scope>NUCLEOTIDE SEQUENCE [LARGE SCALE GENOMIC DNA]</scope>
    <source>
        <strain evidence="3 4">CGMCC 1.8894</strain>
    </source>
</reference>
<dbReference type="STRING" id="564137.SAMN04488238_1298"/>
<keyword evidence="1" id="KW-0175">Coiled coil</keyword>
<dbReference type="GO" id="GO:0000731">
    <property type="term" value="P:DNA synthesis involved in DNA repair"/>
    <property type="evidence" value="ECO:0007669"/>
    <property type="project" value="TreeGrafter"/>
</dbReference>
<feature type="coiled-coil region" evidence="1">
    <location>
        <begin position="402"/>
        <end position="483"/>
    </location>
</feature>
<accession>A0A1H3F1X9</accession>
<dbReference type="SUPFAM" id="SSF52540">
    <property type="entry name" value="P-loop containing nucleoside triphosphate hydrolases"/>
    <property type="match status" value="1"/>
</dbReference>
<proteinExistence type="predicted"/>
<keyword evidence="4" id="KW-1185">Reference proteome</keyword>